<comment type="caution">
    <text evidence="4">The sequence shown here is derived from an EMBL/GenBank/DDBJ whole genome shotgun (WGS) entry which is preliminary data.</text>
</comment>
<dbReference type="EMBL" id="VSSQ01004527">
    <property type="protein sequence ID" value="MPM25569.1"/>
    <property type="molecule type" value="Genomic_DNA"/>
</dbReference>
<name>A0A644YB87_9ZZZZ</name>
<dbReference type="InterPro" id="IPR001790">
    <property type="entry name" value="Ribosomal_uL10"/>
</dbReference>
<dbReference type="GO" id="GO:0015934">
    <property type="term" value="C:large ribosomal subunit"/>
    <property type="evidence" value="ECO:0007669"/>
    <property type="project" value="InterPro"/>
</dbReference>
<evidence type="ECO:0000256" key="3">
    <source>
        <dbReference type="ARBA" id="ARBA00023274"/>
    </source>
</evidence>
<dbReference type="GO" id="GO:0006412">
    <property type="term" value="P:translation"/>
    <property type="evidence" value="ECO:0007669"/>
    <property type="project" value="InterPro"/>
</dbReference>
<dbReference type="NCBIfam" id="NF000955">
    <property type="entry name" value="PRK00099.1-1"/>
    <property type="match status" value="1"/>
</dbReference>
<dbReference type="InterPro" id="IPR047865">
    <property type="entry name" value="Ribosomal_uL10_bac_type"/>
</dbReference>
<organism evidence="4">
    <name type="scientific">bioreactor metagenome</name>
    <dbReference type="NCBI Taxonomy" id="1076179"/>
    <lineage>
        <taxon>unclassified sequences</taxon>
        <taxon>metagenomes</taxon>
        <taxon>ecological metagenomes</taxon>
    </lineage>
</organism>
<accession>A0A644YB87</accession>
<comment type="similarity">
    <text evidence="1">Belongs to the universal ribosomal protein uL10 family.</text>
</comment>
<gene>
    <name evidence="4" type="primary">rplJ_28</name>
    <name evidence="4" type="ORF">SDC9_72065</name>
</gene>
<protein>
    <submittedName>
        <fullName evidence="4">50S ribosomal protein L10</fullName>
    </submittedName>
</protein>
<keyword evidence="2 4" id="KW-0689">Ribosomal protein</keyword>
<reference evidence="4" key="1">
    <citation type="submission" date="2019-08" db="EMBL/GenBank/DDBJ databases">
        <authorList>
            <person name="Kucharzyk K."/>
            <person name="Murdoch R.W."/>
            <person name="Higgins S."/>
            <person name="Loffler F."/>
        </authorList>
    </citation>
    <scope>NUCLEOTIDE SEQUENCE</scope>
</reference>
<evidence type="ECO:0000256" key="1">
    <source>
        <dbReference type="ARBA" id="ARBA00008889"/>
    </source>
</evidence>
<evidence type="ECO:0000313" key="4">
    <source>
        <dbReference type="EMBL" id="MPM25569.1"/>
    </source>
</evidence>
<keyword evidence="3" id="KW-0687">Ribonucleoprotein</keyword>
<dbReference type="Pfam" id="PF00466">
    <property type="entry name" value="Ribosomal_L10"/>
    <property type="match status" value="1"/>
</dbReference>
<dbReference type="InterPro" id="IPR043141">
    <property type="entry name" value="Ribosomal_uL10-like_sf"/>
</dbReference>
<sequence length="187" mass="19441">MPNAKVLSAKQAIVAELTEKVQKATAGVLVDYKGISVEEDTVLRRECRENGVDYAVVKNTMLRFAFNNVGYGELDGLLNGTTSLALSDDVVAPARIMSNCAKKMNGKFEIKGGFMDGKVVDLATIQSLAAIPALPILQAQVLGTMLAPITGLAVVLKQIAEKGGEAAPAAEAAVEAPAAEESAPAAE</sequence>
<proteinExistence type="inferred from homology"/>
<dbReference type="SUPFAM" id="SSF160369">
    <property type="entry name" value="Ribosomal protein L10-like"/>
    <property type="match status" value="1"/>
</dbReference>
<dbReference type="InterPro" id="IPR022973">
    <property type="entry name" value="Ribosomal_uL10_bac"/>
</dbReference>
<dbReference type="Gene3D" id="3.30.70.1730">
    <property type="match status" value="1"/>
</dbReference>
<dbReference type="PANTHER" id="PTHR11560">
    <property type="entry name" value="39S RIBOSOMAL PROTEIN L10, MITOCHONDRIAL"/>
    <property type="match status" value="1"/>
</dbReference>
<dbReference type="GO" id="GO:0003735">
    <property type="term" value="F:structural constituent of ribosome"/>
    <property type="evidence" value="ECO:0007669"/>
    <property type="project" value="InterPro"/>
</dbReference>
<dbReference type="InterPro" id="IPR002363">
    <property type="entry name" value="Ribosomal_uL10_CS_bac"/>
</dbReference>
<dbReference type="AlphaFoldDB" id="A0A644YB87"/>
<dbReference type="HAMAP" id="MF_00362">
    <property type="entry name" value="Ribosomal_uL10"/>
    <property type="match status" value="1"/>
</dbReference>
<dbReference type="CDD" id="cd05797">
    <property type="entry name" value="Ribosomal_L10"/>
    <property type="match status" value="1"/>
</dbReference>
<evidence type="ECO:0000256" key="2">
    <source>
        <dbReference type="ARBA" id="ARBA00022980"/>
    </source>
</evidence>
<dbReference type="PROSITE" id="PS01109">
    <property type="entry name" value="RIBOSOMAL_L10"/>
    <property type="match status" value="1"/>
</dbReference>